<keyword evidence="7" id="KW-0460">Magnesium</keyword>
<accession>A0A4Q5LNJ5</accession>
<sequence>MGLIFLVGFMGCGKTSWGRKLAAGLGYEFIDLDHTLEAKVGSTVAEYFASHGEEAFRNLESEILKTTAYPQNTVVSTGGGLPCFFDNMDWMNSHGQTLYIQLSPKALANRLENAKTPRPVLQGKKGDELVAFIEHKLAEREGFYLKATHVVDGIDMSVEKLAGVVVGLH</sequence>
<dbReference type="InterPro" id="IPR027417">
    <property type="entry name" value="P-loop_NTPase"/>
</dbReference>
<comment type="catalytic activity">
    <reaction evidence="7">
        <text>shikimate + ATP = 3-phosphoshikimate + ADP + H(+)</text>
        <dbReference type="Rhea" id="RHEA:13121"/>
        <dbReference type="ChEBI" id="CHEBI:15378"/>
        <dbReference type="ChEBI" id="CHEBI:30616"/>
        <dbReference type="ChEBI" id="CHEBI:36208"/>
        <dbReference type="ChEBI" id="CHEBI:145989"/>
        <dbReference type="ChEBI" id="CHEBI:456216"/>
        <dbReference type="EC" id="2.7.1.71"/>
    </reaction>
</comment>
<feature type="binding site" evidence="7">
    <location>
        <position position="57"/>
    </location>
    <ligand>
        <name>substrate</name>
    </ligand>
</feature>
<keyword evidence="9" id="KW-1185">Reference proteome</keyword>
<dbReference type="GO" id="GO:0000287">
    <property type="term" value="F:magnesium ion binding"/>
    <property type="evidence" value="ECO:0007669"/>
    <property type="project" value="UniProtKB-UniRule"/>
</dbReference>
<dbReference type="OrthoDB" id="9800332at2"/>
<reference evidence="8 9" key="1">
    <citation type="submission" date="2019-02" db="EMBL/GenBank/DDBJ databases">
        <title>Bacterial novel species Mucilaginibacter sp. 17JY9-4 isolated from soil.</title>
        <authorList>
            <person name="Jung H.-Y."/>
        </authorList>
    </citation>
    <scope>NUCLEOTIDE SEQUENCE [LARGE SCALE GENOMIC DNA]</scope>
    <source>
        <strain evidence="8 9">17JY9-4</strain>
    </source>
</reference>
<comment type="similarity">
    <text evidence="7">Belongs to the shikimate kinase family.</text>
</comment>
<dbReference type="EC" id="2.7.1.71" evidence="7"/>
<feature type="binding site" evidence="7">
    <location>
        <begin position="11"/>
        <end position="16"/>
    </location>
    <ligand>
        <name>ATP</name>
        <dbReference type="ChEBI" id="CHEBI:30616"/>
    </ligand>
</feature>
<feature type="binding site" evidence="7">
    <location>
        <position position="140"/>
    </location>
    <ligand>
        <name>substrate</name>
    </ligand>
</feature>
<dbReference type="Proteomes" id="UP000293331">
    <property type="component" value="Unassembled WGS sequence"/>
</dbReference>
<evidence type="ECO:0000256" key="5">
    <source>
        <dbReference type="ARBA" id="ARBA00022840"/>
    </source>
</evidence>
<dbReference type="GO" id="GO:0005829">
    <property type="term" value="C:cytosol"/>
    <property type="evidence" value="ECO:0007669"/>
    <property type="project" value="TreeGrafter"/>
</dbReference>
<comment type="caution">
    <text evidence="7">Lacks conserved residue(s) required for the propagation of feature annotation.</text>
</comment>
<dbReference type="SUPFAM" id="SSF52540">
    <property type="entry name" value="P-loop containing nucleoside triphosphate hydrolases"/>
    <property type="match status" value="1"/>
</dbReference>
<dbReference type="PANTHER" id="PTHR21087">
    <property type="entry name" value="SHIKIMATE KINASE"/>
    <property type="match status" value="1"/>
</dbReference>
<dbReference type="PANTHER" id="PTHR21087:SF16">
    <property type="entry name" value="SHIKIMATE KINASE 1, CHLOROPLASTIC"/>
    <property type="match status" value="1"/>
</dbReference>
<protein>
    <recommendedName>
        <fullName evidence="7">Shikimate kinase</fullName>
        <shortName evidence="7">SK</shortName>
        <ecNumber evidence="7">2.7.1.71</ecNumber>
    </recommendedName>
</protein>
<evidence type="ECO:0000256" key="6">
    <source>
        <dbReference type="ARBA" id="ARBA00023141"/>
    </source>
</evidence>
<gene>
    <name evidence="7" type="primary">aroK</name>
    <name evidence="8" type="ORF">EWM62_08125</name>
</gene>
<keyword evidence="2 7" id="KW-0808">Transferase</keyword>
<dbReference type="Pfam" id="PF01202">
    <property type="entry name" value="SKI"/>
    <property type="match status" value="1"/>
</dbReference>
<feature type="binding site" evidence="7">
    <location>
        <position position="79"/>
    </location>
    <ligand>
        <name>substrate</name>
    </ligand>
</feature>
<evidence type="ECO:0000256" key="3">
    <source>
        <dbReference type="ARBA" id="ARBA00022741"/>
    </source>
</evidence>
<evidence type="ECO:0000313" key="9">
    <source>
        <dbReference type="Proteomes" id="UP000293331"/>
    </source>
</evidence>
<evidence type="ECO:0000256" key="1">
    <source>
        <dbReference type="ARBA" id="ARBA00022605"/>
    </source>
</evidence>
<dbReference type="CDD" id="cd00464">
    <property type="entry name" value="SK"/>
    <property type="match status" value="1"/>
</dbReference>
<comment type="caution">
    <text evidence="8">The sequence shown here is derived from an EMBL/GenBank/DDBJ whole genome shotgun (WGS) entry which is preliminary data.</text>
</comment>
<comment type="subcellular location">
    <subcellularLocation>
        <location evidence="7">Cytoplasm</location>
    </subcellularLocation>
</comment>
<name>A0A4Q5LNJ5_9SPHI</name>
<dbReference type="GO" id="GO:0009073">
    <property type="term" value="P:aromatic amino acid family biosynthetic process"/>
    <property type="evidence" value="ECO:0007669"/>
    <property type="project" value="UniProtKB-KW"/>
</dbReference>
<keyword evidence="6 7" id="KW-0057">Aromatic amino acid biosynthesis</keyword>
<evidence type="ECO:0000256" key="7">
    <source>
        <dbReference type="HAMAP-Rule" id="MF_00109"/>
    </source>
</evidence>
<keyword evidence="7" id="KW-0963">Cytoplasm</keyword>
<evidence type="ECO:0000256" key="2">
    <source>
        <dbReference type="ARBA" id="ARBA00022679"/>
    </source>
</evidence>
<keyword evidence="7" id="KW-0479">Metal-binding</keyword>
<dbReference type="GO" id="GO:0004765">
    <property type="term" value="F:shikimate kinase activity"/>
    <property type="evidence" value="ECO:0007669"/>
    <property type="project" value="UniProtKB-UniRule"/>
</dbReference>
<organism evidence="8 9">
    <name type="scientific">Mucilaginibacter terrigena</name>
    <dbReference type="NCBI Taxonomy" id="2492395"/>
    <lineage>
        <taxon>Bacteria</taxon>
        <taxon>Pseudomonadati</taxon>
        <taxon>Bacteroidota</taxon>
        <taxon>Sphingobacteriia</taxon>
        <taxon>Sphingobacteriales</taxon>
        <taxon>Sphingobacteriaceae</taxon>
        <taxon>Mucilaginibacter</taxon>
    </lineage>
</organism>
<comment type="pathway">
    <text evidence="7">Metabolic intermediate biosynthesis; chorismate biosynthesis; chorismate from D-erythrose 4-phosphate and phosphoenolpyruvate: step 5/7.</text>
</comment>
<feature type="binding site" evidence="7">
    <location>
        <position position="33"/>
    </location>
    <ligand>
        <name>substrate</name>
    </ligand>
</feature>
<dbReference type="NCBIfam" id="NF010555">
    <property type="entry name" value="PRK13949.1"/>
    <property type="match status" value="1"/>
</dbReference>
<keyword evidence="3 7" id="KW-0547">Nucleotide-binding</keyword>
<dbReference type="EMBL" id="SEWG01000003">
    <property type="protein sequence ID" value="RYU90609.1"/>
    <property type="molecule type" value="Genomic_DNA"/>
</dbReference>
<dbReference type="PRINTS" id="PR01100">
    <property type="entry name" value="SHIKIMTKNASE"/>
</dbReference>
<dbReference type="InterPro" id="IPR031322">
    <property type="entry name" value="Shikimate/glucono_kinase"/>
</dbReference>
<proteinExistence type="inferred from homology"/>
<dbReference type="GO" id="GO:0005524">
    <property type="term" value="F:ATP binding"/>
    <property type="evidence" value="ECO:0007669"/>
    <property type="project" value="UniProtKB-UniRule"/>
</dbReference>
<dbReference type="HAMAP" id="MF_00109">
    <property type="entry name" value="Shikimate_kinase"/>
    <property type="match status" value="1"/>
</dbReference>
<feature type="binding site" evidence="7">
    <location>
        <position position="118"/>
    </location>
    <ligand>
        <name>ATP</name>
        <dbReference type="ChEBI" id="CHEBI:30616"/>
    </ligand>
</feature>
<evidence type="ECO:0000256" key="4">
    <source>
        <dbReference type="ARBA" id="ARBA00022777"/>
    </source>
</evidence>
<keyword evidence="1 7" id="KW-0028">Amino-acid biosynthesis</keyword>
<keyword evidence="5 7" id="KW-0067">ATP-binding</keyword>
<dbReference type="UniPathway" id="UPA00053">
    <property type="reaction ID" value="UER00088"/>
</dbReference>
<comment type="function">
    <text evidence="7">Catalyzes the specific phosphorylation of the 3-hydroxyl group of shikimic acid using ATP as a cosubstrate.</text>
</comment>
<evidence type="ECO:0000313" key="8">
    <source>
        <dbReference type="EMBL" id="RYU90609.1"/>
    </source>
</evidence>
<dbReference type="InterPro" id="IPR000623">
    <property type="entry name" value="Shikimate_kinase/TSH1"/>
</dbReference>
<comment type="cofactor">
    <cofactor evidence="7">
        <name>Mg(2+)</name>
        <dbReference type="ChEBI" id="CHEBI:18420"/>
    </cofactor>
    <text evidence="7">Binds 1 Mg(2+) ion per subunit.</text>
</comment>
<comment type="subunit">
    <text evidence="7">Monomer.</text>
</comment>
<dbReference type="RefSeq" id="WP_129876169.1">
    <property type="nucleotide sequence ID" value="NZ_SEWG01000003.1"/>
</dbReference>
<dbReference type="AlphaFoldDB" id="A0A4Q5LNJ5"/>
<keyword evidence="4 7" id="KW-0418">Kinase</keyword>
<dbReference type="Gene3D" id="3.40.50.300">
    <property type="entry name" value="P-loop containing nucleotide triphosphate hydrolases"/>
    <property type="match status" value="1"/>
</dbReference>
<dbReference type="GO" id="GO:0009423">
    <property type="term" value="P:chorismate biosynthetic process"/>
    <property type="evidence" value="ECO:0007669"/>
    <property type="project" value="UniProtKB-UniRule"/>
</dbReference>
<feature type="binding site" evidence="7">
    <location>
        <position position="15"/>
    </location>
    <ligand>
        <name>Mg(2+)</name>
        <dbReference type="ChEBI" id="CHEBI:18420"/>
    </ligand>
</feature>
<dbReference type="GO" id="GO:0008652">
    <property type="term" value="P:amino acid biosynthetic process"/>
    <property type="evidence" value="ECO:0007669"/>
    <property type="project" value="UniProtKB-KW"/>
</dbReference>